<comment type="caution">
    <text evidence="1">The sequence shown here is derived from an EMBL/GenBank/DDBJ whole genome shotgun (WGS) entry which is preliminary data.</text>
</comment>
<dbReference type="InterPro" id="IPR015943">
    <property type="entry name" value="WD40/YVTN_repeat-like_dom_sf"/>
</dbReference>
<accession>X1CCG1</accession>
<sequence>YFGQPGEANSRVKSVELQSLLGWLGKSGAPEPGVSQENGIWAKVTRGKLEGAGSWTHQYSNPQNTACSGDELVKGQLGVLWYGEPGPQKMLDRHAKAASPVSINGRLFIQGEEVIMAYDAYNGTFLWEREIPGAVRARADIDGGNLALTEAALYVAAYDKCYRLDPATGETVRVYELPAAPDGSSRRWGFISCTGKTLYGSTAMTLKQEYAAVWNDLVENGKWEKIDEIPSEYRMQYASYTATYPEPDEKARADFQRSGALWRYMADFPPWENYNSSKGALTGNMMVSDSCS</sequence>
<reference evidence="1" key="1">
    <citation type="journal article" date="2014" name="Front. Microbiol.">
        <title>High frequency of phylogenetically diverse reductive dehalogenase-homologous genes in deep subseafloor sedimentary metagenomes.</title>
        <authorList>
            <person name="Kawai M."/>
            <person name="Futagami T."/>
            <person name="Toyoda A."/>
            <person name="Takaki Y."/>
            <person name="Nishi S."/>
            <person name="Hori S."/>
            <person name="Arai W."/>
            <person name="Tsubouchi T."/>
            <person name="Morono Y."/>
            <person name="Uchiyama I."/>
            <person name="Ito T."/>
            <person name="Fujiyama A."/>
            <person name="Inagaki F."/>
            <person name="Takami H."/>
        </authorList>
    </citation>
    <scope>NUCLEOTIDE SEQUENCE</scope>
    <source>
        <strain evidence="1">Expedition CK06-06</strain>
    </source>
</reference>
<proteinExistence type="predicted"/>
<feature type="non-terminal residue" evidence="1">
    <location>
        <position position="1"/>
    </location>
</feature>
<organism evidence="1">
    <name type="scientific">marine sediment metagenome</name>
    <dbReference type="NCBI Taxonomy" id="412755"/>
    <lineage>
        <taxon>unclassified sequences</taxon>
        <taxon>metagenomes</taxon>
        <taxon>ecological metagenomes</taxon>
    </lineage>
</organism>
<name>X1CCG1_9ZZZZ</name>
<evidence type="ECO:0008006" key="2">
    <source>
        <dbReference type="Google" id="ProtNLM"/>
    </source>
</evidence>
<feature type="non-terminal residue" evidence="1">
    <location>
        <position position="292"/>
    </location>
</feature>
<dbReference type="Gene3D" id="2.130.10.10">
    <property type="entry name" value="YVTN repeat-like/Quinoprotein amine dehydrogenase"/>
    <property type="match status" value="1"/>
</dbReference>
<protein>
    <recommendedName>
        <fullName evidence="2">PQQ-binding-like beta-propeller repeat protein</fullName>
    </recommendedName>
</protein>
<gene>
    <name evidence="1" type="ORF">S01H4_38443</name>
</gene>
<dbReference type="SUPFAM" id="SSF50998">
    <property type="entry name" value="Quinoprotein alcohol dehydrogenase-like"/>
    <property type="match status" value="1"/>
</dbReference>
<dbReference type="InterPro" id="IPR011047">
    <property type="entry name" value="Quinoprotein_ADH-like_sf"/>
</dbReference>
<dbReference type="AlphaFoldDB" id="X1CCG1"/>
<evidence type="ECO:0000313" key="1">
    <source>
        <dbReference type="EMBL" id="GAH05267.1"/>
    </source>
</evidence>
<dbReference type="EMBL" id="BART01020729">
    <property type="protein sequence ID" value="GAH05267.1"/>
    <property type="molecule type" value="Genomic_DNA"/>
</dbReference>